<accession>A0A2W5AKY4</accession>
<sequence length="165" mass="17959">MLAGCFGAVAILVLNRGLPTVRAVFAARTAVSDTLPGELVACRNGLRRSALLAVVQVENGMRSGRADTMDADMGRAVDALREALACAPAQPTLWLAFARLRAIRQGVDETVARYVEMSCRTGRFELWNARDRIRFFGAAEADLSDDARRCLAEDRASFARLIASR</sequence>
<organism evidence="1 2">
    <name type="scientific">Sphingomonas taxi</name>
    <dbReference type="NCBI Taxonomy" id="1549858"/>
    <lineage>
        <taxon>Bacteria</taxon>
        <taxon>Pseudomonadati</taxon>
        <taxon>Pseudomonadota</taxon>
        <taxon>Alphaproteobacteria</taxon>
        <taxon>Sphingomonadales</taxon>
        <taxon>Sphingomonadaceae</taxon>
        <taxon>Sphingomonas</taxon>
    </lineage>
</organism>
<gene>
    <name evidence="1" type="ORF">DI640_14070</name>
</gene>
<evidence type="ECO:0000313" key="1">
    <source>
        <dbReference type="EMBL" id="PZO71735.1"/>
    </source>
</evidence>
<dbReference type="EMBL" id="QFMX01000032">
    <property type="protein sequence ID" value="PZO71735.1"/>
    <property type="molecule type" value="Genomic_DNA"/>
</dbReference>
<reference evidence="1 2" key="1">
    <citation type="submission" date="2017-08" db="EMBL/GenBank/DDBJ databases">
        <title>Infants hospitalized years apart are colonized by the same room-sourced microbial strains.</title>
        <authorList>
            <person name="Brooks B."/>
            <person name="Olm M.R."/>
            <person name="Firek B.A."/>
            <person name="Baker R."/>
            <person name="Thomas B.C."/>
            <person name="Morowitz M.J."/>
            <person name="Banfield J.F."/>
        </authorList>
    </citation>
    <scope>NUCLEOTIDE SEQUENCE [LARGE SCALE GENOMIC DNA]</scope>
    <source>
        <strain evidence="1">S2_018_000_R3_119</strain>
    </source>
</reference>
<comment type="caution">
    <text evidence="1">The sequence shown here is derived from an EMBL/GenBank/DDBJ whole genome shotgun (WGS) entry which is preliminary data.</text>
</comment>
<name>A0A2W5AKY4_9SPHN</name>
<proteinExistence type="predicted"/>
<dbReference type="Proteomes" id="UP000249555">
    <property type="component" value="Unassembled WGS sequence"/>
</dbReference>
<evidence type="ECO:0000313" key="2">
    <source>
        <dbReference type="Proteomes" id="UP000249555"/>
    </source>
</evidence>
<dbReference type="AlphaFoldDB" id="A0A2W5AKY4"/>
<protein>
    <submittedName>
        <fullName evidence="1">Uncharacterized protein</fullName>
    </submittedName>
</protein>